<gene>
    <name evidence="5" type="ORF">S06H3_29139</name>
</gene>
<dbReference type="PANTHER" id="PTHR10584">
    <property type="entry name" value="SUGAR KINASE"/>
    <property type="match status" value="1"/>
</dbReference>
<dbReference type="GO" id="GO:0006796">
    <property type="term" value="P:phosphate-containing compound metabolic process"/>
    <property type="evidence" value="ECO:0007669"/>
    <property type="project" value="UniProtKB-ARBA"/>
</dbReference>
<dbReference type="InterPro" id="IPR011611">
    <property type="entry name" value="PfkB_dom"/>
</dbReference>
<keyword evidence="2" id="KW-0808">Transferase</keyword>
<comment type="caution">
    <text evidence="5">The sequence shown here is derived from an EMBL/GenBank/DDBJ whole genome shotgun (WGS) entry which is preliminary data.</text>
</comment>
<accession>X1MMZ5</accession>
<proteinExistence type="inferred from homology"/>
<evidence type="ECO:0000256" key="2">
    <source>
        <dbReference type="ARBA" id="ARBA00022679"/>
    </source>
</evidence>
<sequence length="284" mass="32086">PEPAVTVLGDLNYDYIYNSPPLERGKETIISEFTKNIAGAGGYVSCGLAKLGADVYLLTQLGDDEDGNLLFNEIARFGVKQEGIKLIKNKKSPFTLIFTAEKEETPRQVATYPGTLKTFSIDRVDYKAYIIKSNLVYSCNYFLLPRLREEIRFVLKFARDKKVLTSYDANSGGGWENEKALATLKNSIYPLTDIIFLNEREAYFLTRTYDPVEGIKLVNPGTNTVVIKLGAKGIIIRHWNKLYRISAFPLRVKVQDTIGAGDSFQAAFLYFHLRKFPIEKGRIL</sequence>
<evidence type="ECO:0000313" key="5">
    <source>
        <dbReference type="EMBL" id="GAI19421.1"/>
    </source>
</evidence>
<dbReference type="GO" id="GO:0016301">
    <property type="term" value="F:kinase activity"/>
    <property type="evidence" value="ECO:0007669"/>
    <property type="project" value="UniProtKB-KW"/>
</dbReference>
<feature type="non-terminal residue" evidence="5">
    <location>
        <position position="1"/>
    </location>
</feature>
<dbReference type="Gene3D" id="3.40.1190.20">
    <property type="match status" value="1"/>
</dbReference>
<evidence type="ECO:0000259" key="4">
    <source>
        <dbReference type="Pfam" id="PF00294"/>
    </source>
</evidence>
<evidence type="ECO:0000256" key="1">
    <source>
        <dbReference type="ARBA" id="ARBA00010688"/>
    </source>
</evidence>
<dbReference type="PANTHER" id="PTHR10584:SF166">
    <property type="entry name" value="RIBOKINASE"/>
    <property type="match status" value="1"/>
</dbReference>
<keyword evidence="3" id="KW-0418">Kinase</keyword>
<dbReference type="SUPFAM" id="SSF53613">
    <property type="entry name" value="Ribokinase-like"/>
    <property type="match status" value="1"/>
</dbReference>
<dbReference type="InterPro" id="IPR002173">
    <property type="entry name" value="Carboh/pur_kinase_PfkB_CS"/>
</dbReference>
<organism evidence="5">
    <name type="scientific">marine sediment metagenome</name>
    <dbReference type="NCBI Taxonomy" id="412755"/>
    <lineage>
        <taxon>unclassified sequences</taxon>
        <taxon>metagenomes</taxon>
        <taxon>ecological metagenomes</taxon>
    </lineage>
</organism>
<name>X1MMZ5_9ZZZZ</name>
<comment type="similarity">
    <text evidence="1">Belongs to the carbohydrate kinase PfkB family.</text>
</comment>
<protein>
    <recommendedName>
        <fullName evidence="4">Carbohydrate kinase PfkB domain-containing protein</fullName>
    </recommendedName>
</protein>
<evidence type="ECO:0000256" key="3">
    <source>
        <dbReference type="ARBA" id="ARBA00022777"/>
    </source>
</evidence>
<dbReference type="InterPro" id="IPR029056">
    <property type="entry name" value="Ribokinase-like"/>
</dbReference>
<feature type="domain" description="Carbohydrate kinase PfkB" evidence="4">
    <location>
        <begin position="5"/>
        <end position="277"/>
    </location>
</feature>
<dbReference type="EMBL" id="BARV01017061">
    <property type="protein sequence ID" value="GAI19421.1"/>
    <property type="molecule type" value="Genomic_DNA"/>
</dbReference>
<reference evidence="5" key="1">
    <citation type="journal article" date="2014" name="Front. Microbiol.">
        <title>High frequency of phylogenetically diverse reductive dehalogenase-homologous genes in deep subseafloor sedimentary metagenomes.</title>
        <authorList>
            <person name="Kawai M."/>
            <person name="Futagami T."/>
            <person name="Toyoda A."/>
            <person name="Takaki Y."/>
            <person name="Nishi S."/>
            <person name="Hori S."/>
            <person name="Arai W."/>
            <person name="Tsubouchi T."/>
            <person name="Morono Y."/>
            <person name="Uchiyama I."/>
            <person name="Ito T."/>
            <person name="Fujiyama A."/>
            <person name="Inagaki F."/>
            <person name="Takami H."/>
        </authorList>
    </citation>
    <scope>NUCLEOTIDE SEQUENCE</scope>
    <source>
        <strain evidence="5">Expedition CK06-06</strain>
    </source>
</reference>
<dbReference type="PRINTS" id="PR00990">
    <property type="entry name" value="RIBOKINASE"/>
</dbReference>
<feature type="non-terminal residue" evidence="5">
    <location>
        <position position="284"/>
    </location>
</feature>
<dbReference type="PROSITE" id="PS00584">
    <property type="entry name" value="PFKB_KINASES_2"/>
    <property type="match status" value="1"/>
</dbReference>
<dbReference type="Pfam" id="PF00294">
    <property type="entry name" value="PfkB"/>
    <property type="match status" value="1"/>
</dbReference>
<dbReference type="AlphaFoldDB" id="X1MMZ5"/>
<dbReference type="InterPro" id="IPR002139">
    <property type="entry name" value="Ribo/fructo_kinase"/>
</dbReference>